<proteinExistence type="predicted"/>
<dbReference type="RefSeq" id="WP_196285186.1">
    <property type="nucleotide sequence ID" value="NZ_JADQDP010000001.1"/>
</dbReference>
<evidence type="ECO:0008006" key="3">
    <source>
        <dbReference type="Google" id="ProtNLM"/>
    </source>
</evidence>
<sequence length="383" mass="42347">MAEKLTQAEFIKKAHAAHGVGKYDFSLATYAGKTSKVKVGCPVHGFFELLPGSLFQGNGCQKCGYLRMGAAKTKRLSNFLARARAAHGEKYDYSLVTYAGSLGLVKIICPKHGEFEQSAKSHMAGRGCLNCGLDTIGNQKRGTLATFLARARAAHGEKYDYSLVTYSNGNTKVKIGCPEHGIFEQGPKSHALGGQGCPRCADVANGERQREQAAATFLARARAAHGEKYDYSLVTYAAANSKVSIICPEHGIFEQIPASHTQGIGCAKCGTVQTRRRWIEQATGHLCQLYFVRLFTKSESFYKVGITYQTLKKRFGLEGKTRIGTYRYEILAIHKSYNATAVFEWEQSILESFAHLKYWPQRPFIGQTECFSSCEEILEIFPL</sequence>
<evidence type="ECO:0000313" key="2">
    <source>
        <dbReference type="Proteomes" id="UP000645610"/>
    </source>
</evidence>
<dbReference type="AlphaFoldDB" id="A0A931FJR7"/>
<accession>A0A931FJR7</accession>
<organism evidence="1 2">
    <name type="scientific">Hymenobacter properus</name>
    <dbReference type="NCBI Taxonomy" id="2791026"/>
    <lineage>
        <taxon>Bacteria</taxon>
        <taxon>Pseudomonadati</taxon>
        <taxon>Bacteroidota</taxon>
        <taxon>Cytophagia</taxon>
        <taxon>Cytophagales</taxon>
        <taxon>Hymenobacteraceae</taxon>
        <taxon>Hymenobacter</taxon>
    </lineage>
</organism>
<comment type="caution">
    <text evidence="1">The sequence shown here is derived from an EMBL/GenBank/DDBJ whole genome shotgun (WGS) entry which is preliminary data.</text>
</comment>
<gene>
    <name evidence="1" type="ORF">I2I01_04345</name>
</gene>
<evidence type="ECO:0000313" key="1">
    <source>
        <dbReference type="EMBL" id="MBF9140850.1"/>
    </source>
</evidence>
<protein>
    <recommendedName>
        <fullName evidence="3">GIY-YIG nuclease family protein</fullName>
    </recommendedName>
</protein>
<dbReference type="Proteomes" id="UP000645610">
    <property type="component" value="Unassembled WGS sequence"/>
</dbReference>
<reference evidence="1 2" key="1">
    <citation type="submission" date="2020-11" db="EMBL/GenBank/DDBJ databases">
        <authorList>
            <person name="Kim M.K."/>
        </authorList>
    </citation>
    <scope>NUCLEOTIDE SEQUENCE [LARGE SCALE GENOMIC DNA]</scope>
    <source>
        <strain evidence="1 2">BT439</strain>
    </source>
</reference>
<keyword evidence="2" id="KW-1185">Reference proteome</keyword>
<name>A0A931FJR7_9BACT</name>
<dbReference type="EMBL" id="JADQDP010000001">
    <property type="protein sequence ID" value="MBF9140850.1"/>
    <property type="molecule type" value="Genomic_DNA"/>
</dbReference>